<dbReference type="AlphaFoldDB" id="A0A4P7ILM1"/>
<protein>
    <submittedName>
        <fullName evidence="2">HNH endonuclease</fullName>
    </submittedName>
</protein>
<accession>A0A4P7ILM1</accession>
<proteinExistence type="predicted"/>
<dbReference type="EMBL" id="CP038436">
    <property type="protein sequence ID" value="QBX57487.1"/>
    <property type="molecule type" value="Genomic_DNA"/>
</dbReference>
<keyword evidence="2" id="KW-0255">Endonuclease</keyword>
<dbReference type="KEGG" id="nsn:EXE58_06030"/>
<name>A0A4P7ILM1_9ACTN</name>
<dbReference type="Pfam" id="PF13391">
    <property type="entry name" value="HNH_2"/>
    <property type="match status" value="1"/>
</dbReference>
<keyword evidence="2" id="KW-0378">Hydrolase</keyword>
<keyword evidence="2" id="KW-0540">Nuclease</keyword>
<keyword evidence="3" id="KW-1185">Reference proteome</keyword>
<dbReference type="InterPro" id="IPR003615">
    <property type="entry name" value="HNH_nuc"/>
</dbReference>
<evidence type="ECO:0000259" key="1">
    <source>
        <dbReference type="Pfam" id="PF13391"/>
    </source>
</evidence>
<feature type="domain" description="HNH nuclease" evidence="1">
    <location>
        <begin position="149"/>
        <end position="198"/>
    </location>
</feature>
<dbReference type="Proteomes" id="UP000294853">
    <property type="component" value="Chromosome"/>
</dbReference>
<sequence>MGVISDLLGIEHFTTSRGSKVRKDFLQAVGKGLGLPETTIAALETKDDVLTAVVEAATQEPMDPGLLSRGGTVTNEALQIIIDGITRNGVVGRPQMPDVEPELVAEAAALGIDFEDFKDARDRRLIEMAVREGQNQFRNRLLDAYDGKCAVTGYDAVDTLEAAHIYPYRGPATNHVTNGLLLRADIHKLFDRGGIAIHETSHHVLVRANLMVTAYAPLSKAALRLPRRRSERPSTAALRSHREWAGLV</sequence>
<gene>
    <name evidence="2" type="ORF">EXE58_06030</name>
</gene>
<evidence type="ECO:0000313" key="2">
    <source>
        <dbReference type="EMBL" id="QBX57487.1"/>
    </source>
</evidence>
<evidence type="ECO:0000313" key="3">
    <source>
        <dbReference type="Proteomes" id="UP000294853"/>
    </source>
</evidence>
<reference evidence="2 3" key="1">
    <citation type="submission" date="2019-03" db="EMBL/GenBank/DDBJ databases">
        <title>Three New Species of Nocardioides, Nocardioides euryhalodurans sp. nov., Nocardioides seonyuensis sp. nov. and Nocardioides eburneoflavus sp. nov. Iolated from Soil.</title>
        <authorList>
            <person name="Roh S.G."/>
            <person name="Lee C."/>
            <person name="Kim M.-K."/>
            <person name="Kim S.B."/>
        </authorList>
    </citation>
    <scope>NUCLEOTIDE SEQUENCE [LARGE SCALE GENOMIC DNA]</scope>
    <source>
        <strain evidence="2 3">MMS17-SY207-3</strain>
    </source>
</reference>
<dbReference type="OrthoDB" id="4464809at2"/>
<organism evidence="2 3">
    <name type="scientific">Nocardioides seonyuensis</name>
    <dbReference type="NCBI Taxonomy" id="2518371"/>
    <lineage>
        <taxon>Bacteria</taxon>
        <taxon>Bacillati</taxon>
        <taxon>Actinomycetota</taxon>
        <taxon>Actinomycetes</taxon>
        <taxon>Propionibacteriales</taxon>
        <taxon>Nocardioidaceae</taxon>
        <taxon>Nocardioides</taxon>
    </lineage>
</organism>
<dbReference type="GO" id="GO:0004519">
    <property type="term" value="F:endonuclease activity"/>
    <property type="evidence" value="ECO:0007669"/>
    <property type="project" value="UniProtKB-KW"/>
</dbReference>